<name>M5EPM4_9HYPH</name>
<sequence>MNSLAPLTPAGNPIPLSLTYFERNNQPAGQRNTTTWADLCDWIERNTLTAASKSDLPLIKLATFAGNYRTDANLETVYGIEGDYDAGQMPPDSAAALLIAKGVQAFIYTSPSHRPDKPRWRVLCPLSQAHPPNDRHALVGRLNGLLGGILAPESFTPSQAFYVGSVLGGYPVQFLRTEGRPLDTVEGLQSIGPATTERTDGRQFKPGEGRRAPSYQTALDALRSVHPSDIERSAWLSMSGAFFIATRGLPGSENAERDWQTWNEQHGDKNKPDENARTWGDFQRNGADHDFTTLGRMSANDNARGWAFFNGVVHQLPSQSSRSPIEFFPASDLSGPPPSREWLVPDLIPNGTVTLLGGDGGTGKSLLALQLAVAVTTRRFWINRLPMAGPALVISAEDDKAELHRRLADIARAENITLDDLRQLTLASLAGDNALLATLTKSGVLDVSPLYHALDAKIAEQRPKLVILDTLADLYPGNENDRAQARQFIGLLRGIAIRHQCAVVLLAHPSLSGLATGTGTSGSTGWNNSVRSRLYFERIKDDDYEPNVDARRLRVMKSNYGRVGNEIDLTFRNGVFVADHVDASDTNAKAERVFLKLLEQFTAQGRDTNPSSGPNYAPTVFANHPDAEGCSKRSIKDAMERLLLDGKIAVRTKKESGHDKRYLAVIS</sequence>
<comment type="caution">
    <text evidence="2">The sequence shown here is derived from an EMBL/GenBank/DDBJ whole genome shotgun (WGS) entry which is preliminary data.</text>
</comment>
<evidence type="ECO:0000313" key="3">
    <source>
        <dbReference type="Proteomes" id="UP000012062"/>
    </source>
</evidence>
<dbReference type="Pfam" id="PF13481">
    <property type="entry name" value="AAA_25"/>
    <property type="match status" value="1"/>
</dbReference>
<reference evidence="2 3" key="1">
    <citation type="submission" date="2013-02" db="EMBL/GenBank/DDBJ databases">
        <authorList>
            <person name="Genoscope - CEA"/>
        </authorList>
    </citation>
    <scope>NUCLEOTIDE SEQUENCE [LARGE SCALE GENOMIC DNA]</scope>
    <source>
        <strain evidence="2 3">STM 2683</strain>
    </source>
</reference>
<evidence type="ECO:0000313" key="2">
    <source>
        <dbReference type="EMBL" id="CCV06704.1"/>
    </source>
</evidence>
<dbReference type="SUPFAM" id="SSF52540">
    <property type="entry name" value="P-loop containing nucleoside triphosphate hydrolases"/>
    <property type="match status" value="1"/>
</dbReference>
<dbReference type="Gene3D" id="3.40.50.300">
    <property type="entry name" value="P-loop containing nucleotide triphosphate hydrolases"/>
    <property type="match status" value="1"/>
</dbReference>
<dbReference type="eggNOG" id="COG3598">
    <property type="taxonomic scope" value="Bacteria"/>
</dbReference>
<dbReference type="RefSeq" id="WP_008875624.1">
    <property type="nucleotide sequence ID" value="NZ_CAUM01000101.1"/>
</dbReference>
<dbReference type="Proteomes" id="UP000012062">
    <property type="component" value="Unassembled WGS sequence"/>
</dbReference>
<accession>M5EPM4</accession>
<dbReference type="AlphaFoldDB" id="M5EPM4"/>
<feature type="compositionally biased region" description="Basic and acidic residues" evidence="1">
    <location>
        <begin position="197"/>
        <end position="211"/>
    </location>
</feature>
<keyword evidence="3" id="KW-1185">Reference proteome</keyword>
<feature type="region of interest" description="Disordered" evidence="1">
    <location>
        <begin position="192"/>
        <end position="212"/>
    </location>
</feature>
<organism evidence="2 3">
    <name type="scientific">Mesorhizobium metallidurans STM 2683</name>
    <dbReference type="NCBI Taxonomy" id="1297569"/>
    <lineage>
        <taxon>Bacteria</taxon>
        <taxon>Pseudomonadati</taxon>
        <taxon>Pseudomonadota</taxon>
        <taxon>Alphaproteobacteria</taxon>
        <taxon>Hyphomicrobiales</taxon>
        <taxon>Phyllobacteriaceae</taxon>
        <taxon>Mesorhizobium</taxon>
    </lineage>
</organism>
<protein>
    <submittedName>
        <fullName evidence="2">RecA-family ATPase (Modular protein)</fullName>
    </submittedName>
</protein>
<dbReference type="InterPro" id="IPR027417">
    <property type="entry name" value="P-loop_NTPase"/>
</dbReference>
<gene>
    <name evidence="2" type="ORF">MESS2_350076</name>
</gene>
<proteinExistence type="predicted"/>
<dbReference type="EMBL" id="CAUM01000101">
    <property type="protein sequence ID" value="CCV06704.1"/>
    <property type="molecule type" value="Genomic_DNA"/>
</dbReference>
<evidence type="ECO:0000256" key="1">
    <source>
        <dbReference type="SAM" id="MobiDB-lite"/>
    </source>
</evidence>
<dbReference type="STRING" id="1297569.MESS2_350076"/>